<accession>A0ACA9JXU7</accession>
<evidence type="ECO:0000313" key="1">
    <source>
        <dbReference type="EMBL" id="CAG8441626.1"/>
    </source>
</evidence>
<comment type="caution">
    <text evidence="1">The sequence shown here is derived from an EMBL/GenBank/DDBJ whole genome shotgun (WGS) entry which is preliminary data.</text>
</comment>
<sequence>MFKLSEPLNTDNTESFENRPKKIYKVEQSVYNSVTENANEIDKISSQESYDLASHLLHESQEQPEKLNELCLNEDNRQISLDQSLKAPSDKSAGEVKCDVVMLVDGNENRCDKVFSITTLTTHLEEHLNATWWNSTYFILKRLVQLRDTVEQLAKSLSHYSEQQQRKDGQNLSEKLLSKSEWNELDELILLLSPFAQSTKLIRGSQYPTLGMMLLTISLLSSHLHCIKISLTSSKILNVCQLIEDSISACYDLPLTEAYVAFYLDP</sequence>
<proteinExistence type="predicted"/>
<name>A0ACA9JXU7_9GLOM</name>
<gene>
    <name evidence="1" type="ORF">DHETER_LOCUS300</name>
</gene>
<organism evidence="1 2">
    <name type="scientific">Dentiscutata heterogama</name>
    <dbReference type="NCBI Taxonomy" id="1316150"/>
    <lineage>
        <taxon>Eukaryota</taxon>
        <taxon>Fungi</taxon>
        <taxon>Fungi incertae sedis</taxon>
        <taxon>Mucoromycota</taxon>
        <taxon>Glomeromycotina</taxon>
        <taxon>Glomeromycetes</taxon>
        <taxon>Diversisporales</taxon>
        <taxon>Gigasporaceae</taxon>
        <taxon>Dentiscutata</taxon>
    </lineage>
</organism>
<protein>
    <submittedName>
        <fullName evidence="1">12809_t:CDS:1</fullName>
    </submittedName>
</protein>
<dbReference type="EMBL" id="CAJVPU010000131">
    <property type="protein sequence ID" value="CAG8441626.1"/>
    <property type="molecule type" value="Genomic_DNA"/>
</dbReference>
<dbReference type="Proteomes" id="UP000789702">
    <property type="component" value="Unassembled WGS sequence"/>
</dbReference>
<evidence type="ECO:0000313" key="2">
    <source>
        <dbReference type="Proteomes" id="UP000789702"/>
    </source>
</evidence>
<reference evidence="1" key="1">
    <citation type="submission" date="2021-06" db="EMBL/GenBank/DDBJ databases">
        <authorList>
            <person name="Kallberg Y."/>
            <person name="Tangrot J."/>
            <person name="Rosling A."/>
        </authorList>
    </citation>
    <scope>NUCLEOTIDE SEQUENCE</scope>
    <source>
        <strain evidence="1">IL203A</strain>
    </source>
</reference>
<keyword evidence="2" id="KW-1185">Reference proteome</keyword>